<feature type="compositionally biased region" description="Basic residues" evidence="1">
    <location>
        <begin position="147"/>
        <end position="160"/>
    </location>
</feature>
<dbReference type="AlphaFoldDB" id="Q4UA16"/>
<feature type="region of interest" description="Disordered" evidence="1">
    <location>
        <begin position="136"/>
        <end position="160"/>
    </location>
</feature>
<reference evidence="2 3" key="1">
    <citation type="journal article" date="2005" name="Science">
        <title>Genome of the host-cell transforming parasite Theileria annulata compared with T. parva.</title>
        <authorList>
            <person name="Pain A."/>
            <person name="Renauld H."/>
            <person name="Berriman M."/>
            <person name="Murphy L."/>
            <person name="Yeats C.A."/>
            <person name="Weir W."/>
            <person name="Kerhornou A."/>
            <person name="Aslett M."/>
            <person name="Bishop R."/>
            <person name="Bouchier C."/>
            <person name="Cochet M."/>
            <person name="Coulson R.M.R."/>
            <person name="Cronin A."/>
            <person name="de Villiers E.P."/>
            <person name="Fraser A."/>
            <person name="Fosker N."/>
            <person name="Gardner M."/>
            <person name="Goble A."/>
            <person name="Griffiths-Jones S."/>
            <person name="Harris D.E."/>
            <person name="Katzer F."/>
            <person name="Larke N."/>
            <person name="Lord A."/>
            <person name="Maser P."/>
            <person name="McKellar S."/>
            <person name="Mooney P."/>
            <person name="Morton F."/>
            <person name="Nene V."/>
            <person name="O'Neil S."/>
            <person name="Price C."/>
            <person name="Quail M.A."/>
            <person name="Rabbinowitsch E."/>
            <person name="Rawlings N.D."/>
            <person name="Rutter S."/>
            <person name="Saunders D."/>
            <person name="Seeger K."/>
            <person name="Shah T."/>
            <person name="Squares R."/>
            <person name="Squares S."/>
            <person name="Tivey A."/>
            <person name="Walker A.R."/>
            <person name="Woodward J."/>
            <person name="Dobbelaere D.A.E."/>
            <person name="Langsley G."/>
            <person name="Rajandream M.A."/>
            <person name="McKeever D."/>
            <person name="Shiels B."/>
            <person name="Tait A."/>
            <person name="Barrell B.G."/>
            <person name="Hall N."/>
        </authorList>
    </citation>
    <scope>NUCLEOTIDE SEQUENCE [LARGE SCALE GENOMIC DNA]</scope>
    <source>
        <strain evidence="3">Ankara</strain>
    </source>
</reference>
<dbReference type="InParanoid" id="Q4UA16"/>
<evidence type="ECO:0000256" key="1">
    <source>
        <dbReference type="SAM" id="MobiDB-lite"/>
    </source>
</evidence>
<evidence type="ECO:0000313" key="3">
    <source>
        <dbReference type="Proteomes" id="UP000001950"/>
    </source>
</evidence>
<dbReference type="Proteomes" id="UP000001950">
    <property type="component" value="Chromosome 4"/>
</dbReference>
<dbReference type="RefSeq" id="XP_952961.1">
    <property type="nucleotide sequence ID" value="XM_947868.1"/>
</dbReference>
<protein>
    <submittedName>
        <fullName evidence="2">Uncharacterized protein</fullName>
    </submittedName>
</protein>
<evidence type="ECO:0000313" key="2">
    <source>
        <dbReference type="EMBL" id="CAI76337.1"/>
    </source>
</evidence>
<organism evidence="2 3">
    <name type="scientific">Theileria annulata</name>
    <dbReference type="NCBI Taxonomy" id="5874"/>
    <lineage>
        <taxon>Eukaryota</taxon>
        <taxon>Sar</taxon>
        <taxon>Alveolata</taxon>
        <taxon>Apicomplexa</taxon>
        <taxon>Aconoidasida</taxon>
        <taxon>Piroplasmida</taxon>
        <taxon>Theileriidae</taxon>
        <taxon>Theileria</taxon>
    </lineage>
</organism>
<dbReference type="VEuPathDB" id="PiroplasmaDB:TA07665"/>
<accession>Q4UA16</accession>
<keyword evidence="3" id="KW-1185">Reference proteome</keyword>
<feature type="region of interest" description="Disordered" evidence="1">
    <location>
        <begin position="199"/>
        <end position="243"/>
    </location>
</feature>
<dbReference type="eggNOG" id="ENOG502TN1Q">
    <property type="taxonomic scope" value="Eukaryota"/>
</dbReference>
<dbReference type="OMA" id="NMCENPS"/>
<feature type="compositionally biased region" description="Polar residues" evidence="1">
    <location>
        <begin position="232"/>
        <end position="243"/>
    </location>
</feature>
<dbReference type="EMBL" id="CR940353">
    <property type="protein sequence ID" value="CAI76337.1"/>
    <property type="molecule type" value="Genomic_DNA"/>
</dbReference>
<proteinExistence type="predicted"/>
<dbReference type="GeneID" id="3862572"/>
<sequence length="243" mass="27146">MDLVNQVTAGEAAGVKDPVTEVVHLSDVNLEALLEDMETECSPETLLGVSNGSPEKSSAKNYLWCAKKSSSSLQYQSTKTNSKINKSSFSNSDSDIDSTCGMVNIHNDSRFNMCENPSDLWFGLKMSDGTPVVINSRNKNFRNPGGPRKHSYRNKQRPRSFRGPIDYSSGFLSISKYIGVSTSRSEVYYSGSSVRRQNLDLSPNIRPSHRSKGFLRRPNGPRYNSKLRQDYLPNNNSFLDNLN</sequence>
<dbReference type="OrthoDB" id="349484at2759"/>
<dbReference type="KEGG" id="tan:TA07665"/>
<name>Q4UA16_THEAN</name>
<gene>
    <name evidence="2" type="ORF">TA07665</name>
</gene>